<dbReference type="EMBL" id="DAATAH010000116">
    <property type="protein sequence ID" value="HAE7767731.1"/>
    <property type="molecule type" value="Genomic_DNA"/>
</dbReference>
<comment type="caution">
    <text evidence="1">The sequence shown here is derived from an EMBL/GenBank/DDBJ whole genome shotgun (WGS) entry which is preliminary data.</text>
</comment>
<name>A0A736VM53_SALHO</name>
<protein>
    <submittedName>
        <fullName evidence="1">Uncharacterized protein</fullName>
    </submittedName>
</protein>
<organism evidence="1">
    <name type="scientific">Salmonella enterica subsp. houtenae serovar 45:g,z51:-</name>
    <dbReference type="NCBI Taxonomy" id="1967611"/>
    <lineage>
        <taxon>Bacteria</taxon>
        <taxon>Pseudomonadati</taxon>
        <taxon>Pseudomonadota</taxon>
        <taxon>Gammaproteobacteria</taxon>
        <taxon>Enterobacterales</taxon>
        <taxon>Enterobacteriaceae</taxon>
        <taxon>Salmonella</taxon>
    </lineage>
</organism>
<sequence>MVPSPAITNGVDQPRLVQQALIVLWEASDRLCGKRLKALLPQLIPAMEKHGHLSLNPALREQLQKVSASSIDRLLKEAHTTAGKKRNRTVNRVSKSIPVRMFTEHERHSPGFMEMDLVAHCGRHLSGTFLWTLSLTDIRVCGIIGA</sequence>
<accession>A0A736VM53</accession>
<reference evidence="1" key="1">
    <citation type="journal article" date="2018" name="Genome Biol.">
        <title>SKESA: strategic k-mer extension for scrupulous assemblies.</title>
        <authorList>
            <person name="Souvorov A."/>
            <person name="Agarwala R."/>
            <person name="Lipman D.J."/>
        </authorList>
    </citation>
    <scope>NUCLEOTIDE SEQUENCE</scope>
    <source>
        <strain evidence="1">2584-68</strain>
    </source>
</reference>
<proteinExistence type="predicted"/>
<reference evidence="1" key="2">
    <citation type="submission" date="2018-07" db="EMBL/GenBank/DDBJ databases">
        <authorList>
            <consortium name="NCBI Pathogen Detection Project"/>
        </authorList>
    </citation>
    <scope>NUCLEOTIDE SEQUENCE</scope>
    <source>
        <strain evidence="1">2584-68</strain>
    </source>
</reference>
<gene>
    <name evidence="1" type="ORF">GNB58_004849</name>
</gene>
<dbReference type="AlphaFoldDB" id="A0A736VM53"/>
<evidence type="ECO:0000313" key="1">
    <source>
        <dbReference type="EMBL" id="HAE7767731.1"/>
    </source>
</evidence>